<dbReference type="Pfam" id="PF02005">
    <property type="entry name" value="TRM"/>
    <property type="match status" value="1"/>
</dbReference>
<name>A0A7L9FH22_9CREN</name>
<dbReference type="FunCoup" id="A0A7L9FH22">
    <property type="interactions" value="199"/>
</dbReference>
<dbReference type="CDD" id="cd02440">
    <property type="entry name" value="AdoMet_MTases"/>
    <property type="match status" value="1"/>
</dbReference>
<dbReference type="PANTHER" id="PTHR10631:SF3">
    <property type="entry name" value="TRNA (GUANINE(26)-N(2))-DIMETHYLTRANSFERASE"/>
    <property type="match status" value="1"/>
</dbReference>
<evidence type="ECO:0000256" key="7">
    <source>
        <dbReference type="ARBA" id="ARBA00039099"/>
    </source>
</evidence>
<dbReference type="InterPro" id="IPR029063">
    <property type="entry name" value="SAM-dependent_MTases_sf"/>
</dbReference>
<keyword evidence="3 8" id="KW-0808">Transferase</keyword>
<evidence type="ECO:0000256" key="8">
    <source>
        <dbReference type="PROSITE-ProRule" id="PRU00958"/>
    </source>
</evidence>
<organism evidence="9 10">
    <name type="scientific">Infirmifilum lucidum</name>
    <dbReference type="NCBI Taxonomy" id="2776706"/>
    <lineage>
        <taxon>Archaea</taxon>
        <taxon>Thermoproteota</taxon>
        <taxon>Thermoprotei</taxon>
        <taxon>Thermofilales</taxon>
        <taxon>Thermofilaceae</taxon>
        <taxon>Infirmifilum</taxon>
    </lineage>
</organism>
<dbReference type="RefSeq" id="WP_192818216.1">
    <property type="nucleotide sequence ID" value="NZ_CP062310.1"/>
</dbReference>
<dbReference type="AlphaFoldDB" id="A0A7L9FH22"/>
<comment type="similarity">
    <text evidence="8">Belongs to the class I-like SAM-binding methyltransferase superfamily. Trm1 family.</text>
</comment>
<dbReference type="Gene3D" id="3.30.56.70">
    <property type="entry name" value="N2,N2-dimethylguanosine tRNA methyltransferase, C-terminal domain"/>
    <property type="match status" value="1"/>
</dbReference>
<dbReference type="Gene3D" id="3.40.50.150">
    <property type="entry name" value="Vaccinia Virus protein VP39"/>
    <property type="match status" value="1"/>
</dbReference>
<evidence type="ECO:0000256" key="4">
    <source>
        <dbReference type="ARBA" id="ARBA00022691"/>
    </source>
</evidence>
<reference evidence="9 10" key="1">
    <citation type="submission" date="2020-10" db="EMBL/GenBank/DDBJ databases">
        <title>Thermofilum lucidum 3507LT sp. nov. a novel member of Thermofilaceae family isolated from Chile hot spring, and proposal of description order Thermofilales.</title>
        <authorList>
            <person name="Zayulina K.S."/>
            <person name="Elcheninov A.G."/>
            <person name="Toshchakov S.V."/>
            <person name="Kublanov I.V."/>
        </authorList>
    </citation>
    <scope>NUCLEOTIDE SEQUENCE [LARGE SCALE GENOMIC DNA]</scope>
    <source>
        <strain evidence="9 10">3507LT</strain>
    </source>
</reference>
<dbReference type="GO" id="GO:0160104">
    <property type="term" value="F:tRNA (guanine(26)-N2)-dimethyltransferase activity"/>
    <property type="evidence" value="ECO:0007669"/>
    <property type="project" value="UniProtKB-EC"/>
</dbReference>
<dbReference type="GeneID" id="59149350"/>
<evidence type="ECO:0000256" key="6">
    <source>
        <dbReference type="ARBA" id="ARBA00022884"/>
    </source>
</evidence>
<proteinExistence type="inferred from homology"/>
<keyword evidence="4 8" id="KW-0949">S-adenosyl-L-methionine</keyword>
<dbReference type="PROSITE" id="PS51626">
    <property type="entry name" value="SAM_MT_TRM1"/>
    <property type="match status" value="1"/>
</dbReference>
<gene>
    <name evidence="9" type="ORF">IG193_05600</name>
</gene>
<dbReference type="InterPro" id="IPR002905">
    <property type="entry name" value="Trm1"/>
</dbReference>
<evidence type="ECO:0000313" key="10">
    <source>
        <dbReference type="Proteomes" id="UP000594121"/>
    </source>
</evidence>
<dbReference type="GO" id="GO:0002940">
    <property type="term" value="P:tRNA N2-guanine methylation"/>
    <property type="evidence" value="ECO:0007669"/>
    <property type="project" value="TreeGrafter"/>
</dbReference>
<keyword evidence="6 8" id="KW-0694">RNA-binding</keyword>
<keyword evidence="10" id="KW-1185">Reference proteome</keyword>
<dbReference type="KEGG" id="thel:IG193_05600"/>
<keyword evidence="2 8" id="KW-0489">Methyltransferase</keyword>
<evidence type="ECO:0000256" key="3">
    <source>
        <dbReference type="ARBA" id="ARBA00022679"/>
    </source>
</evidence>
<dbReference type="InterPro" id="IPR042296">
    <property type="entry name" value="tRNA_met_Trm1_C"/>
</dbReference>
<dbReference type="PANTHER" id="PTHR10631">
    <property type="entry name" value="N 2 ,N 2 -DIMETHYLGUANOSINE TRNA METHYLTRANSFERASE"/>
    <property type="match status" value="1"/>
</dbReference>
<dbReference type="SUPFAM" id="SSF53335">
    <property type="entry name" value="S-adenosyl-L-methionine-dependent methyltransferases"/>
    <property type="match status" value="1"/>
</dbReference>
<protein>
    <recommendedName>
        <fullName evidence="7">tRNA (guanine(26)-N(2))-dimethyltransferase</fullName>
        <ecNumber evidence="7">2.1.1.216</ecNumber>
    </recommendedName>
</protein>
<dbReference type="NCBIfam" id="TIGR00308">
    <property type="entry name" value="TRM1"/>
    <property type="match status" value="1"/>
</dbReference>
<evidence type="ECO:0000313" key="9">
    <source>
        <dbReference type="EMBL" id="QOJ78244.1"/>
    </source>
</evidence>
<accession>A0A7L9FH22</accession>
<dbReference type="EC" id="2.1.1.216" evidence="7"/>
<dbReference type="Proteomes" id="UP000594121">
    <property type="component" value="Chromosome"/>
</dbReference>
<dbReference type="InParanoid" id="A0A7L9FH22"/>
<dbReference type="GO" id="GO:0000049">
    <property type="term" value="F:tRNA binding"/>
    <property type="evidence" value="ECO:0007669"/>
    <property type="project" value="UniProtKB-UniRule"/>
</dbReference>
<evidence type="ECO:0000256" key="2">
    <source>
        <dbReference type="ARBA" id="ARBA00022603"/>
    </source>
</evidence>
<sequence>MRDFCTLTESREGRAVIRHCDLSAYADTRGYVDPIWAPVFYNPRMKCSRDLSTVILSVYLELSGKSEVSVIDAMCGTGVRGIRYALEVPGVSRVILNDINPKAAALTRENVSLNGITDIASISNMEAHALLSSTKADVIDIDPFGTPAPFIHPALKAVKHGGLLCVTATDLPPLLGIYPSACMRKYFSFSIETEFSREQGVRILLYFIAREAAKLGRIIKPFYSYYLDHHIRVCVIVERKEKKGFLEENIGFIFYNPRTLERQLMSIRGMLHLREKPFSSNTWKVGGPVWTSELWDREATRKIRSEYSMRQSNYILCKRGLRLAERIESERDMPPLYYTTEKIASTYKLDVEQSPQTLVEKLASKGYPSSLTHFYPKGFRTAAGIGVVLENWH</sequence>
<evidence type="ECO:0000256" key="1">
    <source>
        <dbReference type="ARBA" id="ARBA00022555"/>
    </source>
</evidence>
<keyword evidence="1 8" id="KW-0820">tRNA-binding</keyword>
<evidence type="ECO:0000256" key="5">
    <source>
        <dbReference type="ARBA" id="ARBA00022694"/>
    </source>
</evidence>
<keyword evidence="5 8" id="KW-0819">tRNA processing</keyword>
<dbReference type="EMBL" id="CP062310">
    <property type="protein sequence ID" value="QOJ78244.1"/>
    <property type="molecule type" value="Genomic_DNA"/>
</dbReference>